<dbReference type="InterPro" id="IPR050438">
    <property type="entry name" value="LMW_PTPase"/>
</dbReference>
<evidence type="ECO:0000259" key="6">
    <source>
        <dbReference type="SMART" id="SM00226"/>
    </source>
</evidence>
<dbReference type="PRINTS" id="PR00719">
    <property type="entry name" value="LMWPTPASE"/>
</dbReference>
<dbReference type="InterPro" id="IPR017867">
    <property type="entry name" value="Tyr_phospatase_low_mol_wt"/>
</dbReference>
<feature type="active site" description="Proton donor" evidence="5">
    <location>
        <position position="126"/>
    </location>
</feature>
<comment type="similarity">
    <text evidence="1">Belongs to the low molecular weight phosphotyrosine protein phosphatase family.</text>
</comment>
<dbReference type="InterPro" id="IPR023485">
    <property type="entry name" value="Ptyr_pPase"/>
</dbReference>
<keyword evidence="4" id="KW-0904">Protein phosphatase</keyword>
<dbReference type="EMBL" id="JACHWP010000001">
    <property type="protein sequence ID" value="MBB3022684.1"/>
    <property type="molecule type" value="Genomic_DNA"/>
</dbReference>
<gene>
    <name evidence="7" type="ORF">FHX50_000932</name>
</gene>
<dbReference type="GO" id="GO:0004725">
    <property type="term" value="F:protein tyrosine phosphatase activity"/>
    <property type="evidence" value="ECO:0007669"/>
    <property type="project" value="UniProtKB-EC"/>
</dbReference>
<evidence type="ECO:0000256" key="2">
    <source>
        <dbReference type="ARBA" id="ARBA00013064"/>
    </source>
</evidence>
<dbReference type="SMART" id="SM00226">
    <property type="entry name" value="LMWPc"/>
    <property type="match status" value="1"/>
</dbReference>
<protein>
    <recommendedName>
        <fullName evidence="2">protein-tyrosine-phosphatase</fullName>
        <ecNumber evidence="2">3.1.3.48</ecNumber>
    </recommendedName>
</protein>
<dbReference type="Proteomes" id="UP000568050">
    <property type="component" value="Unassembled WGS sequence"/>
</dbReference>
<keyword evidence="3 7" id="KW-0378">Hydrolase</keyword>
<dbReference type="EC" id="3.1.3.48" evidence="2"/>
<evidence type="ECO:0000256" key="5">
    <source>
        <dbReference type="PIRSR" id="PIRSR617867-1"/>
    </source>
</evidence>
<reference evidence="7 8" key="1">
    <citation type="submission" date="2020-08" db="EMBL/GenBank/DDBJ databases">
        <title>Sequencing the genomes of 1000 actinobacteria strains.</title>
        <authorList>
            <person name="Klenk H.-P."/>
        </authorList>
    </citation>
    <scope>NUCLEOTIDE SEQUENCE [LARGE SCALE GENOMIC DNA]</scope>
    <source>
        <strain evidence="7 8">DSM 23040</strain>
    </source>
</reference>
<dbReference type="CDD" id="cd16343">
    <property type="entry name" value="LMWPTP"/>
    <property type="match status" value="1"/>
</dbReference>
<keyword evidence="8" id="KW-1185">Reference proteome</keyword>
<organism evidence="7 8">
    <name type="scientific">Helcobacillus massiliensis</name>
    <dbReference type="NCBI Taxonomy" id="521392"/>
    <lineage>
        <taxon>Bacteria</taxon>
        <taxon>Bacillati</taxon>
        <taxon>Actinomycetota</taxon>
        <taxon>Actinomycetes</taxon>
        <taxon>Micrococcales</taxon>
        <taxon>Dermabacteraceae</taxon>
        <taxon>Helcobacillus</taxon>
    </lineage>
</organism>
<comment type="caution">
    <text evidence="7">The sequence shown here is derived from an EMBL/GenBank/DDBJ whole genome shotgun (WGS) entry which is preliminary data.</text>
</comment>
<feature type="active site" description="Nucleophile" evidence="5">
    <location>
        <position position="13"/>
    </location>
</feature>
<proteinExistence type="inferred from homology"/>
<sequence>MHLYFVCWGNICRSPMAERIAQECAREHLTASELEELSIESFGVSSEELGNPIDHRARVELRRHGIDADNHRARQITEHDVREADLIIAAEDFHLERLRALGARENQIALVTDFVPGADAGDPLPDPWYGGAENFTSTMNVLNEAMPHIFAAVKERLQA</sequence>
<dbReference type="RefSeq" id="WP_183374924.1">
    <property type="nucleotide sequence ID" value="NZ_CBCSFZ010000016.1"/>
</dbReference>
<dbReference type="AlphaFoldDB" id="A0A839QQT8"/>
<dbReference type="Pfam" id="PF01451">
    <property type="entry name" value="LMWPc"/>
    <property type="match status" value="1"/>
</dbReference>
<accession>A0A839QQT8</accession>
<evidence type="ECO:0000313" key="8">
    <source>
        <dbReference type="Proteomes" id="UP000568050"/>
    </source>
</evidence>
<dbReference type="SUPFAM" id="SSF52788">
    <property type="entry name" value="Phosphotyrosine protein phosphatases I"/>
    <property type="match status" value="1"/>
</dbReference>
<dbReference type="PANTHER" id="PTHR11717">
    <property type="entry name" value="LOW MOLECULAR WEIGHT PROTEIN TYROSINE PHOSPHATASE"/>
    <property type="match status" value="1"/>
</dbReference>
<dbReference type="Gene3D" id="3.40.50.2300">
    <property type="match status" value="1"/>
</dbReference>
<dbReference type="InterPro" id="IPR036196">
    <property type="entry name" value="Ptyr_pPase_sf"/>
</dbReference>
<feature type="domain" description="Phosphotyrosine protein phosphatase I" evidence="6">
    <location>
        <begin position="1"/>
        <end position="152"/>
    </location>
</feature>
<feature type="active site" description="Nucleophile" evidence="5">
    <location>
        <position position="7"/>
    </location>
</feature>
<evidence type="ECO:0000313" key="7">
    <source>
        <dbReference type="EMBL" id="MBB3022684.1"/>
    </source>
</evidence>
<dbReference type="PANTHER" id="PTHR11717:SF7">
    <property type="entry name" value="LOW MOLECULAR WEIGHT PHOSPHOTYROSINE PROTEIN PHOSPHATASE"/>
    <property type="match status" value="1"/>
</dbReference>
<name>A0A839QQT8_9MICO</name>
<evidence type="ECO:0000256" key="4">
    <source>
        <dbReference type="ARBA" id="ARBA00022912"/>
    </source>
</evidence>
<evidence type="ECO:0000256" key="1">
    <source>
        <dbReference type="ARBA" id="ARBA00011063"/>
    </source>
</evidence>
<evidence type="ECO:0000256" key="3">
    <source>
        <dbReference type="ARBA" id="ARBA00022801"/>
    </source>
</evidence>